<organism evidence="5 6">
    <name type="scientific">Dysgonomonas termitidis</name>
    <dbReference type="NCBI Taxonomy" id="1516126"/>
    <lineage>
        <taxon>Bacteria</taxon>
        <taxon>Pseudomonadati</taxon>
        <taxon>Bacteroidota</taxon>
        <taxon>Bacteroidia</taxon>
        <taxon>Bacteroidales</taxon>
        <taxon>Dysgonomonadaceae</taxon>
        <taxon>Dysgonomonas</taxon>
    </lineage>
</organism>
<dbReference type="InterPro" id="IPR018060">
    <property type="entry name" value="HTH_AraC"/>
</dbReference>
<dbReference type="InterPro" id="IPR009057">
    <property type="entry name" value="Homeodomain-like_sf"/>
</dbReference>
<dbReference type="SUPFAM" id="SSF46689">
    <property type="entry name" value="Homeodomain-like"/>
    <property type="match status" value="1"/>
</dbReference>
<evidence type="ECO:0000256" key="1">
    <source>
        <dbReference type="ARBA" id="ARBA00023015"/>
    </source>
</evidence>
<dbReference type="Gene3D" id="1.10.10.60">
    <property type="entry name" value="Homeodomain-like"/>
    <property type="match status" value="1"/>
</dbReference>
<name>A0ABV9L1F5_9BACT</name>
<keyword evidence="2" id="KW-0238">DNA-binding</keyword>
<keyword evidence="3" id="KW-0804">Transcription</keyword>
<comment type="caution">
    <text evidence="5">The sequence shown here is derived from an EMBL/GenBank/DDBJ whole genome shotgun (WGS) entry which is preliminary data.</text>
</comment>
<dbReference type="PANTHER" id="PTHR43280:SF32">
    <property type="entry name" value="TRANSCRIPTIONAL REGULATORY PROTEIN"/>
    <property type="match status" value="1"/>
</dbReference>
<gene>
    <name evidence="5" type="ORF">ACFO6W_20515</name>
</gene>
<sequence>MMKDIMKNNPPLEADFKIFRDAKHLPITSRQSSIQFGIVAFCTKGYAEITVYTNKYSLAENELVILLPCQLVAINKTSKDFKVNYFIVSQALFNDTLSGISRFSPQFFIYMRNKLHYELKGEDVDNYMRFFNVLYKRGGANDYLFRREYVINLLRLLYLDLYNNYKTSLLSGKSKMDTRKEELAYDYFMLVMKHYKEYKDVAFYAEKLCITPKYLTSVIKEVSGRPAKDWITEYVVLDIKSYLKNSSLNIQQIASQTNFSNQASLGRFFKQHTGMTPTRYRADKQEL</sequence>
<dbReference type="SMART" id="SM00342">
    <property type="entry name" value="HTH_ARAC"/>
    <property type="match status" value="1"/>
</dbReference>
<evidence type="ECO:0000313" key="6">
    <source>
        <dbReference type="Proteomes" id="UP001596023"/>
    </source>
</evidence>
<dbReference type="Pfam" id="PF12833">
    <property type="entry name" value="HTH_18"/>
    <property type="match status" value="1"/>
</dbReference>
<dbReference type="EMBL" id="JBHSGN010000121">
    <property type="protein sequence ID" value="MFC4676072.1"/>
    <property type="molecule type" value="Genomic_DNA"/>
</dbReference>
<accession>A0ABV9L1F5</accession>
<dbReference type="Proteomes" id="UP001596023">
    <property type="component" value="Unassembled WGS sequence"/>
</dbReference>
<evidence type="ECO:0000259" key="4">
    <source>
        <dbReference type="PROSITE" id="PS01124"/>
    </source>
</evidence>
<dbReference type="PROSITE" id="PS01124">
    <property type="entry name" value="HTH_ARAC_FAMILY_2"/>
    <property type="match status" value="1"/>
</dbReference>
<reference evidence="6" key="1">
    <citation type="journal article" date="2019" name="Int. J. Syst. Evol. Microbiol.">
        <title>The Global Catalogue of Microorganisms (GCM) 10K type strain sequencing project: providing services to taxonomists for standard genome sequencing and annotation.</title>
        <authorList>
            <consortium name="The Broad Institute Genomics Platform"/>
            <consortium name="The Broad Institute Genome Sequencing Center for Infectious Disease"/>
            <person name="Wu L."/>
            <person name="Ma J."/>
        </authorList>
    </citation>
    <scope>NUCLEOTIDE SEQUENCE [LARGE SCALE GENOMIC DNA]</scope>
    <source>
        <strain evidence="6">CCUG 66188</strain>
    </source>
</reference>
<dbReference type="RefSeq" id="WP_379999925.1">
    <property type="nucleotide sequence ID" value="NZ_JBHSGN010000121.1"/>
</dbReference>
<keyword evidence="1" id="KW-0805">Transcription regulation</keyword>
<evidence type="ECO:0000256" key="2">
    <source>
        <dbReference type="ARBA" id="ARBA00023125"/>
    </source>
</evidence>
<dbReference type="PANTHER" id="PTHR43280">
    <property type="entry name" value="ARAC-FAMILY TRANSCRIPTIONAL REGULATOR"/>
    <property type="match status" value="1"/>
</dbReference>
<evidence type="ECO:0000256" key="3">
    <source>
        <dbReference type="ARBA" id="ARBA00023163"/>
    </source>
</evidence>
<protein>
    <submittedName>
        <fullName evidence="5">Helix-turn-helix domain-containing protein</fullName>
    </submittedName>
</protein>
<proteinExistence type="predicted"/>
<feature type="domain" description="HTH araC/xylS-type" evidence="4">
    <location>
        <begin position="185"/>
        <end position="283"/>
    </location>
</feature>
<keyword evidence="6" id="KW-1185">Reference proteome</keyword>
<evidence type="ECO:0000313" key="5">
    <source>
        <dbReference type="EMBL" id="MFC4676072.1"/>
    </source>
</evidence>